<dbReference type="AlphaFoldDB" id="A0A4U2MNM7"/>
<gene>
    <name evidence="1" type="ORF">FC694_21390</name>
</gene>
<dbReference type="GO" id="GO:0008168">
    <property type="term" value="F:methyltransferase activity"/>
    <property type="evidence" value="ECO:0007669"/>
    <property type="project" value="UniProtKB-KW"/>
</dbReference>
<dbReference type="Proteomes" id="UP000306037">
    <property type="component" value="Unassembled WGS sequence"/>
</dbReference>
<dbReference type="GO" id="GO:0032259">
    <property type="term" value="P:methylation"/>
    <property type="evidence" value="ECO:0007669"/>
    <property type="project" value="UniProtKB-KW"/>
</dbReference>
<evidence type="ECO:0000313" key="1">
    <source>
        <dbReference type="EMBL" id="TKH12694.1"/>
    </source>
</evidence>
<organism evidence="1 2">
    <name type="scientific">Bacillus wiedmannii</name>
    <dbReference type="NCBI Taxonomy" id="1890302"/>
    <lineage>
        <taxon>Bacteria</taxon>
        <taxon>Bacillati</taxon>
        <taxon>Bacillota</taxon>
        <taxon>Bacilli</taxon>
        <taxon>Bacillales</taxon>
        <taxon>Bacillaceae</taxon>
        <taxon>Bacillus</taxon>
        <taxon>Bacillus cereus group</taxon>
    </lineage>
</organism>
<reference evidence="1 2" key="1">
    <citation type="journal article" date="2019" name="Environ. Microbiol.">
        <title>An active ?-lactamase is a part of an orchestrated cell wall stress resistance network of Bacillus subtilis and related rhizosphere species.</title>
        <authorList>
            <person name="Bucher T."/>
            <person name="Keren-Paz A."/>
            <person name="Hausser J."/>
            <person name="Olender T."/>
            <person name="Cytryn E."/>
            <person name="Kolodkin-Gal I."/>
        </authorList>
    </citation>
    <scope>NUCLEOTIDE SEQUENCE [LARGE SCALE GENOMIC DNA]</scope>
    <source>
        <strain evidence="1 2">I71</strain>
    </source>
</reference>
<proteinExistence type="predicted"/>
<comment type="caution">
    <text evidence="1">The sequence shown here is derived from an EMBL/GenBank/DDBJ whole genome shotgun (WGS) entry which is preliminary data.</text>
</comment>
<keyword evidence="1" id="KW-0489">Methyltransferase</keyword>
<protein>
    <submittedName>
        <fullName evidence="1">SAM-dependent methyltransferase</fullName>
    </submittedName>
</protein>
<accession>A0A4U2MNM7</accession>
<keyword evidence="1" id="KW-0808">Transferase</keyword>
<dbReference type="EMBL" id="SZOM01000189">
    <property type="protein sequence ID" value="TKH12694.1"/>
    <property type="molecule type" value="Genomic_DNA"/>
</dbReference>
<name>A0A4U2MNM7_9BACI</name>
<sequence length="27" mass="3293">KMRDVNETSYHYLNTNPHFLIMKAIKK</sequence>
<evidence type="ECO:0000313" key="2">
    <source>
        <dbReference type="Proteomes" id="UP000306037"/>
    </source>
</evidence>
<feature type="non-terminal residue" evidence="1">
    <location>
        <position position="1"/>
    </location>
</feature>